<reference evidence="1" key="2">
    <citation type="submission" date="2020-11" db="EMBL/GenBank/DDBJ databases">
        <authorList>
            <person name="McCartney M.A."/>
            <person name="Auch B."/>
            <person name="Kono T."/>
            <person name="Mallez S."/>
            <person name="Becker A."/>
            <person name="Gohl D.M."/>
            <person name="Silverstein K.A.T."/>
            <person name="Koren S."/>
            <person name="Bechman K.B."/>
            <person name="Herman A."/>
            <person name="Abrahante J.E."/>
            <person name="Garbe J."/>
        </authorList>
    </citation>
    <scope>NUCLEOTIDE SEQUENCE</scope>
    <source>
        <strain evidence="1">Duluth1</strain>
        <tissue evidence="1">Whole animal</tissue>
    </source>
</reference>
<gene>
    <name evidence="1" type="ORF">DPMN_080253</name>
</gene>
<dbReference type="EMBL" id="JAIWYP010000015">
    <property type="protein sequence ID" value="KAH3705187.1"/>
    <property type="molecule type" value="Genomic_DNA"/>
</dbReference>
<evidence type="ECO:0000313" key="1">
    <source>
        <dbReference type="EMBL" id="KAH3705187.1"/>
    </source>
</evidence>
<name>A0A9D3YQI3_DREPO</name>
<keyword evidence="2" id="KW-1185">Reference proteome</keyword>
<protein>
    <submittedName>
        <fullName evidence="1">Uncharacterized protein</fullName>
    </submittedName>
</protein>
<proteinExistence type="predicted"/>
<comment type="caution">
    <text evidence="1">The sequence shown here is derived from an EMBL/GenBank/DDBJ whole genome shotgun (WGS) entry which is preliminary data.</text>
</comment>
<evidence type="ECO:0000313" key="2">
    <source>
        <dbReference type="Proteomes" id="UP000828390"/>
    </source>
</evidence>
<reference evidence="1" key="1">
    <citation type="journal article" date="2019" name="bioRxiv">
        <title>The Genome of the Zebra Mussel, Dreissena polymorpha: A Resource for Invasive Species Research.</title>
        <authorList>
            <person name="McCartney M.A."/>
            <person name="Auch B."/>
            <person name="Kono T."/>
            <person name="Mallez S."/>
            <person name="Zhang Y."/>
            <person name="Obille A."/>
            <person name="Becker A."/>
            <person name="Abrahante J.E."/>
            <person name="Garbe J."/>
            <person name="Badalamenti J.P."/>
            <person name="Herman A."/>
            <person name="Mangelson H."/>
            <person name="Liachko I."/>
            <person name="Sullivan S."/>
            <person name="Sone E.D."/>
            <person name="Koren S."/>
            <person name="Silverstein K.A.T."/>
            <person name="Beckman K.B."/>
            <person name="Gohl D.M."/>
        </authorList>
    </citation>
    <scope>NUCLEOTIDE SEQUENCE</scope>
    <source>
        <strain evidence="1">Duluth1</strain>
        <tissue evidence="1">Whole animal</tissue>
    </source>
</reference>
<dbReference type="Proteomes" id="UP000828390">
    <property type="component" value="Unassembled WGS sequence"/>
</dbReference>
<sequence>MHQLVPTQPASGVLESAYSGDLLIELGCLFLKNRCNLARANINSTYRATK</sequence>
<organism evidence="1 2">
    <name type="scientific">Dreissena polymorpha</name>
    <name type="common">Zebra mussel</name>
    <name type="synonym">Mytilus polymorpha</name>
    <dbReference type="NCBI Taxonomy" id="45954"/>
    <lineage>
        <taxon>Eukaryota</taxon>
        <taxon>Metazoa</taxon>
        <taxon>Spiralia</taxon>
        <taxon>Lophotrochozoa</taxon>
        <taxon>Mollusca</taxon>
        <taxon>Bivalvia</taxon>
        <taxon>Autobranchia</taxon>
        <taxon>Heteroconchia</taxon>
        <taxon>Euheterodonta</taxon>
        <taxon>Imparidentia</taxon>
        <taxon>Neoheterodontei</taxon>
        <taxon>Myida</taxon>
        <taxon>Dreissenoidea</taxon>
        <taxon>Dreissenidae</taxon>
        <taxon>Dreissena</taxon>
    </lineage>
</organism>
<dbReference type="AlphaFoldDB" id="A0A9D3YQI3"/>
<accession>A0A9D3YQI3</accession>